<evidence type="ECO:0000256" key="1">
    <source>
        <dbReference type="SAM" id="MobiDB-lite"/>
    </source>
</evidence>
<name>A0A1B7MFY1_9AGAM</name>
<dbReference type="Pfam" id="PF25597">
    <property type="entry name" value="SH3_retrovirus"/>
    <property type="match status" value="1"/>
</dbReference>
<dbReference type="AlphaFoldDB" id="A0A1B7MFY1"/>
<evidence type="ECO:0000313" key="3">
    <source>
        <dbReference type="EMBL" id="OAX31500.1"/>
    </source>
</evidence>
<evidence type="ECO:0000313" key="4">
    <source>
        <dbReference type="Proteomes" id="UP000092154"/>
    </source>
</evidence>
<evidence type="ECO:0000259" key="2">
    <source>
        <dbReference type="Pfam" id="PF25597"/>
    </source>
</evidence>
<organism evidence="3 4">
    <name type="scientific">Rhizopogon vinicolor AM-OR11-026</name>
    <dbReference type="NCBI Taxonomy" id="1314800"/>
    <lineage>
        <taxon>Eukaryota</taxon>
        <taxon>Fungi</taxon>
        <taxon>Dikarya</taxon>
        <taxon>Basidiomycota</taxon>
        <taxon>Agaricomycotina</taxon>
        <taxon>Agaricomycetes</taxon>
        <taxon>Agaricomycetidae</taxon>
        <taxon>Boletales</taxon>
        <taxon>Suillineae</taxon>
        <taxon>Rhizopogonaceae</taxon>
        <taxon>Rhizopogon</taxon>
    </lineage>
</organism>
<dbReference type="EMBL" id="KV449373">
    <property type="protein sequence ID" value="OAX31500.1"/>
    <property type="molecule type" value="Genomic_DNA"/>
</dbReference>
<feature type="non-terminal residue" evidence="3">
    <location>
        <position position="1"/>
    </location>
</feature>
<feature type="domain" description="Retroviral polymerase SH3-like" evidence="2">
    <location>
        <begin position="2"/>
        <end position="44"/>
    </location>
</feature>
<sequence length="166" mass="18027">VEKCVFIGYPQGYKGWKFYNPTTKKTVIAERADFDERHFPLSKRPTEPSVPAPITPAHSLPLPNRPTPSLPVFKTPEAPHYMPPASDHTHSDYESTSEESDSETDDESSSDESMDHGGSIGPSAPSAIPSSAPVVPEPDSDPPHNTQSEDPAPRPPSPIGIVFESR</sequence>
<dbReference type="InterPro" id="IPR057670">
    <property type="entry name" value="SH3_retrovirus"/>
</dbReference>
<protein>
    <recommendedName>
        <fullName evidence="2">Retroviral polymerase SH3-like domain-containing protein</fullName>
    </recommendedName>
</protein>
<gene>
    <name evidence="3" type="ORF">K503DRAFT_703611</name>
</gene>
<reference evidence="3 4" key="1">
    <citation type="submission" date="2016-06" db="EMBL/GenBank/DDBJ databases">
        <title>Comparative genomics of the ectomycorrhizal sister species Rhizopogon vinicolor and Rhizopogon vesiculosus (Basidiomycota: Boletales) reveals a divergence of the mating type B locus.</title>
        <authorList>
            <consortium name="DOE Joint Genome Institute"/>
            <person name="Mujic A.B."/>
            <person name="Kuo A."/>
            <person name="Tritt A."/>
            <person name="Lipzen A."/>
            <person name="Chen C."/>
            <person name="Johnson J."/>
            <person name="Sharma A."/>
            <person name="Barry K."/>
            <person name="Grigoriev I.V."/>
            <person name="Spatafora J.W."/>
        </authorList>
    </citation>
    <scope>NUCLEOTIDE SEQUENCE [LARGE SCALE GENOMIC DNA]</scope>
    <source>
        <strain evidence="3 4">AM-OR11-026</strain>
    </source>
</reference>
<feature type="compositionally biased region" description="Acidic residues" evidence="1">
    <location>
        <begin position="95"/>
        <end position="112"/>
    </location>
</feature>
<dbReference type="Proteomes" id="UP000092154">
    <property type="component" value="Unassembled WGS sequence"/>
</dbReference>
<dbReference type="InParanoid" id="A0A1B7MFY1"/>
<accession>A0A1B7MFY1</accession>
<keyword evidence="4" id="KW-1185">Reference proteome</keyword>
<feature type="region of interest" description="Disordered" evidence="1">
    <location>
        <begin position="35"/>
        <end position="166"/>
    </location>
</feature>
<proteinExistence type="predicted"/>
<dbReference type="OrthoDB" id="3243429at2759"/>
<feature type="compositionally biased region" description="Low complexity" evidence="1">
    <location>
        <begin position="121"/>
        <end position="134"/>
    </location>
</feature>